<dbReference type="AlphaFoldDB" id="A0A2P8QFL5"/>
<evidence type="ECO:0000256" key="2">
    <source>
        <dbReference type="ARBA" id="ARBA00023125"/>
    </source>
</evidence>
<evidence type="ECO:0000256" key="3">
    <source>
        <dbReference type="ARBA" id="ARBA00023163"/>
    </source>
</evidence>
<dbReference type="InterPro" id="IPR013196">
    <property type="entry name" value="HTH_11"/>
</dbReference>
<dbReference type="Proteomes" id="UP000240429">
    <property type="component" value="Unassembled WGS sequence"/>
</dbReference>
<keyword evidence="1" id="KW-0805">Transcription regulation</keyword>
<dbReference type="EMBL" id="PYBJ01000001">
    <property type="protein sequence ID" value="PSM45024.1"/>
    <property type="molecule type" value="Genomic_DNA"/>
</dbReference>
<comment type="caution">
    <text evidence="6">The sequence shown here is derived from an EMBL/GenBank/DDBJ whole genome shotgun (WGS) entry which is preliminary data.</text>
</comment>
<name>A0A2P8QFL5_9ACTN</name>
<dbReference type="SMART" id="SM00420">
    <property type="entry name" value="HTH_DEOR"/>
    <property type="match status" value="1"/>
</dbReference>
<dbReference type="InterPro" id="IPR018356">
    <property type="entry name" value="Tscrpt_reg_HTH_DeoR_CS"/>
</dbReference>
<dbReference type="InterPro" id="IPR057727">
    <property type="entry name" value="WCX_dom"/>
</dbReference>
<keyword evidence="2" id="KW-0238">DNA-binding</keyword>
<dbReference type="InterPro" id="IPR036388">
    <property type="entry name" value="WH-like_DNA-bd_sf"/>
</dbReference>
<dbReference type="Pfam" id="PF13280">
    <property type="entry name" value="WYL"/>
    <property type="match status" value="1"/>
</dbReference>
<feature type="compositionally biased region" description="Basic and acidic residues" evidence="4">
    <location>
        <begin position="316"/>
        <end position="325"/>
    </location>
</feature>
<reference evidence="6 7" key="1">
    <citation type="submission" date="2018-03" db="EMBL/GenBank/DDBJ databases">
        <title>Streptomyces dioscori sp. nov., a novel endophytic actinobacterium isolated from bulbil of Dioscorea bulbifera L.</title>
        <authorList>
            <person name="Zhikuan W."/>
        </authorList>
    </citation>
    <scope>NUCLEOTIDE SEQUENCE [LARGE SCALE GENOMIC DNA]</scope>
    <source>
        <strain evidence="6 7">A217</strain>
    </source>
</reference>
<evidence type="ECO:0000313" key="7">
    <source>
        <dbReference type="Proteomes" id="UP000240429"/>
    </source>
</evidence>
<evidence type="ECO:0000256" key="4">
    <source>
        <dbReference type="SAM" id="MobiDB-lite"/>
    </source>
</evidence>
<keyword evidence="7" id="KW-1185">Reference proteome</keyword>
<dbReference type="PROSITE" id="PS51000">
    <property type="entry name" value="HTH_DEOR_2"/>
    <property type="match status" value="1"/>
</dbReference>
<feature type="region of interest" description="Disordered" evidence="4">
    <location>
        <begin position="316"/>
        <end position="343"/>
    </location>
</feature>
<evidence type="ECO:0000256" key="1">
    <source>
        <dbReference type="ARBA" id="ARBA00023015"/>
    </source>
</evidence>
<dbReference type="Gene3D" id="1.10.10.10">
    <property type="entry name" value="Winged helix-like DNA-binding domain superfamily/Winged helix DNA-binding domain"/>
    <property type="match status" value="1"/>
</dbReference>
<dbReference type="GO" id="GO:0003700">
    <property type="term" value="F:DNA-binding transcription factor activity"/>
    <property type="evidence" value="ECO:0007669"/>
    <property type="project" value="InterPro"/>
</dbReference>
<feature type="domain" description="HTH deoR-type" evidence="5">
    <location>
        <begin position="4"/>
        <end position="69"/>
    </location>
</feature>
<dbReference type="SUPFAM" id="SSF46785">
    <property type="entry name" value="Winged helix' DNA-binding domain"/>
    <property type="match status" value="1"/>
</dbReference>
<evidence type="ECO:0000259" key="5">
    <source>
        <dbReference type="PROSITE" id="PS51000"/>
    </source>
</evidence>
<dbReference type="InterPro" id="IPR051534">
    <property type="entry name" value="CBASS_pafABC_assoc_protein"/>
</dbReference>
<dbReference type="InterPro" id="IPR026881">
    <property type="entry name" value="WYL_dom"/>
</dbReference>
<accession>A0A2P8QFL5</accession>
<proteinExistence type="predicted"/>
<dbReference type="PANTHER" id="PTHR34580:SF3">
    <property type="entry name" value="PROTEIN PAFB"/>
    <property type="match status" value="1"/>
</dbReference>
<dbReference type="PROSITE" id="PS52050">
    <property type="entry name" value="WYL"/>
    <property type="match status" value="1"/>
</dbReference>
<gene>
    <name evidence="6" type="ORF">C6Y14_02715</name>
</gene>
<evidence type="ECO:0000313" key="6">
    <source>
        <dbReference type="EMBL" id="PSM45024.1"/>
    </source>
</evidence>
<dbReference type="PROSITE" id="PS00894">
    <property type="entry name" value="HTH_DEOR_1"/>
    <property type="match status" value="1"/>
</dbReference>
<dbReference type="OrthoDB" id="8555652at2"/>
<protein>
    <submittedName>
        <fullName evidence="6">Transcriptional regulator</fullName>
    </submittedName>
</protein>
<sequence length="343" mass="37456">MIATSARLLRLVSLLSSRPTWSNAELARQLDVTERTVRRDIDRLRELGYGVESIPGPGGGYRFGAGNRMPPLNLDDDEVFAVAVALREAAHGAALGADPAALSALLKLRQILPTRMAKRLAGLDATVEHTPRCETPQASADVLLLLASVCRASERTTLTYRDMHGTTTVRSVDPYRLVHTGVHWYFVARDVEREAWRTFRVDRVAGVESTGEVVELSDAPDAAQMVSDTITRTGYPFFARVRLPHSYDDARRLVAPIVATHEADGPDATVITIGGSDPDQLAGYLLSLRTPLEILSPEPVREALLARLDALYRGNRPDIRPDIRPGSRPGNEASGTKPGPWLS</sequence>
<dbReference type="RefSeq" id="WP_107014779.1">
    <property type="nucleotide sequence ID" value="NZ_KZ679038.1"/>
</dbReference>
<dbReference type="InterPro" id="IPR036390">
    <property type="entry name" value="WH_DNA-bd_sf"/>
</dbReference>
<dbReference type="Pfam" id="PF25583">
    <property type="entry name" value="WCX"/>
    <property type="match status" value="1"/>
</dbReference>
<organism evidence="6 7">
    <name type="scientific">Streptomyces dioscori</name>
    <dbReference type="NCBI Taxonomy" id="2109333"/>
    <lineage>
        <taxon>Bacteria</taxon>
        <taxon>Bacillati</taxon>
        <taxon>Actinomycetota</taxon>
        <taxon>Actinomycetes</taxon>
        <taxon>Kitasatosporales</taxon>
        <taxon>Streptomycetaceae</taxon>
        <taxon>Streptomyces</taxon>
        <taxon>Streptomyces aurantiacus group</taxon>
    </lineage>
</organism>
<dbReference type="GO" id="GO:0003677">
    <property type="term" value="F:DNA binding"/>
    <property type="evidence" value="ECO:0007669"/>
    <property type="project" value="UniProtKB-KW"/>
</dbReference>
<dbReference type="PANTHER" id="PTHR34580">
    <property type="match status" value="1"/>
</dbReference>
<dbReference type="Pfam" id="PF08279">
    <property type="entry name" value="HTH_11"/>
    <property type="match status" value="1"/>
</dbReference>
<dbReference type="InterPro" id="IPR001034">
    <property type="entry name" value="DeoR_HTH"/>
</dbReference>
<keyword evidence="3" id="KW-0804">Transcription</keyword>